<dbReference type="AlphaFoldDB" id="A0A815DQ26"/>
<evidence type="ECO:0000313" key="3">
    <source>
        <dbReference type="Proteomes" id="UP000663832"/>
    </source>
</evidence>
<evidence type="ECO:0000313" key="4">
    <source>
        <dbReference type="Proteomes" id="UP000663877"/>
    </source>
</evidence>
<gene>
    <name evidence="1" type="ORF">BJG266_LOCUS32205</name>
    <name evidence="2" type="ORF">QVE165_LOCUS49279</name>
</gene>
<dbReference type="EMBL" id="CAJNOI010000523">
    <property type="protein sequence ID" value="CAF1299523.1"/>
    <property type="molecule type" value="Genomic_DNA"/>
</dbReference>
<name>A0A815DQ26_9BILA</name>
<proteinExistence type="predicted"/>
<protein>
    <submittedName>
        <fullName evidence="1">Uncharacterized protein</fullName>
    </submittedName>
</protein>
<comment type="caution">
    <text evidence="1">The sequence shown here is derived from an EMBL/GenBank/DDBJ whole genome shotgun (WGS) entry which is preliminary data.</text>
</comment>
<dbReference type="OrthoDB" id="9982398at2759"/>
<evidence type="ECO:0000313" key="2">
    <source>
        <dbReference type="EMBL" id="CAF1575099.1"/>
    </source>
</evidence>
<organism evidence="1 4">
    <name type="scientific">Adineta steineri</name>
    <dbReference type="NCBI Taxonomy" id="433720"/>
    <lineage>
        <taxon>Eukaryota</taxon>
        <taxon>Metazoa</taxon>
        <taxon>Spiralia</taxon>
        <taxon>Gnathifera</taxon>
        <taxon>Rotifera</taxon>
        <taxon>Eurotatoria</taxon>
        <taxon>Bdelloidea</taxon>
        <taxon>Adinetida</taxon>
        <taxon>Adinetidae</taxon>
        <taxon>Adineta</taxon>
    </lineage>
</organism>
<dbReference type="Proteomes" id="UP000663832">
    <property type="component" value="Unassembled WGS sequence"/>
</dbReference>
<dbReference type="EMBL" id="CAJNOM010000884">
    <property type="protein sequence ID" value="CAF1575099.1"/>
    <property type="molecule type" value="Genomic_DNA"/>
</dbReference>
<reference evidence="1" key="1">
    <citation type="submission" date="2021-02" db="EMBL/GenBank/DDBJ databases">
        <authorList>
            <person name="Nowell W R."/>
        </authorList>
    </citation>
    <scope>NUCLEOTIDE SEQUENCE</scope>
</reference>
<dbReference type="Proteomes" id="UP000663877">
    <property type="component" value="Unassembled WGS sequence"/>
</dbReference>
<sequence length="430" mass="49692">MSSHAEILHTRASSLLTLIDGLQIENDLTSARRTLDDWRTEMFSLINNIHLTTTNKLDSLTGRLHQLKQRRSAILRQEIIPNLSKVVIERRKNLSEQELNDIKKKITKTDSDLQVFGRLLAKISNDEKKLVEQIEILKSIQRENAELSSLDNISKMQRRFILDSCHSPFIAVSDDNHMLIEDDDHLVLFDEQRRINEIPWQTKQDGSFIGSIKDLTYSNYLGQFCVLSSLNFFTIDPHMSTLDKIEQLKPSTGSHYQSIACIPNSSDAFFALTTSGSRTNIERWSFLSASLIKRWYHDIFESDDRLISCIRANETCLAICIKQQKTEKGSQNQNEQWRVDIFDFTLVRMYRGVNLKAGGLGTYITPFDDRSWLAINGNDIWLLGEQGECVEEKRINEREQLHNIIVKDEDSNKQRQYIVKMGKPAELRII</sequence>
<evidence type="ECO:0000313" key="1">
    <source>
        <dbReference type="EMBL" id="CAF1299523.1"/>
    </source>
</evidence>
<keyword evidence="3" id="KW-1185">Reference proteome</keyword>
<accession>A0A815DQ26</accession>